<dbReference type="Pfam" id="PF14014">
    <property type="entry name" value="DUF4230"/>
    <property type="match status" value="1"/>
</dbReference>
<dbReference type="KEGG" id="asoc:CB4_00869"/>
<dbReference type="Proteomes" id="UP000217696">
    <property type="component" value="Chromosome"/>
</dbReference>
<sequence>MNNKEEIIRQVRETGSENGKATVYHLPYGEIEPQSVSKSVSTKPKKKMWLFRVPGARMWKNMRRFLVVAVAGVLLVAGGIVVGNKWISTPDMNRQTVIEEVRELSYLTTAEAVVTTTLTGEDAYKFYDMELPGTKRVVHMDVPAKLLVGINLKQLTANDISIDQINKQITIILPHAGFLQEPNIDMDKVKLFSESGMFRRDLSPSEQQELLVQARGKLEQEAAESGVIQTAEDRAVRVLQQIYKPVGYHVNVAFQ</sequence>
<dbReference type="OrthoDB" id="152992at2"/>
<organism evidence="1 2">
    <name type="scientific">Aneurinibacillus soli</name>
    <dbReference type="NCBI Taxonomy" id="1500254"/>
    <lineage>
        <taxon>Bacteria</taxon>
        <taxon>Bacillati</taxon>
        <taxon>Bacillota</taxon>
        <taxon>Bacilli</taxon>
        <taxon>Bacillales</taxon>
        <taxon>Paenibacillaceae</taxon>
        <taxon>Aneurinibacillus group</taxon>
        <taxon>Aneurinibacillus</taxon>
    </lineage>
</organism>
<dbReference type="InterPro" id="IPR025324">
    <property type="entry name" value="DUF4230"/>
</dbReference>
<proteinExistence type="predicted"/>
<evidence type="ECO:0000313" key="1">
    <source>
        <dbReference type="EMBL" id="BAU26726.1"/>
    </source>
</evidence>
<evidence type="ECO:0000313" key="2">
    <source>
        <dbReference type="Proteomes" id="UP000217696"/>
    </source>
</evidence>
<gene>
    <name evidence="1" type="ORF">CB4_00869</name>
</gene>
<dbReference type="AlphaFoldDB" id="A0A0U5B4W9"/>
<dbReference type="EMBL" id="AP017312">
    <property type="protein sequence ID" value="BAU26726.1"/>
    <property type="molecule type" value="Genomic_DNA"/>
</dbReference>
<dbReference type="RefSeq" id="WP_096463742.1">
    <property type="nucleotide sequence ID" value="NZ_AP017312.1"/>
</dbReference>
<reference evidence="1 2" key="1">
    <citation type="submission" date="2015-12" db="EMBL/GenBank/DDBJ databases">
        <title>Genome sequence of Aneurinibacillus soli.</title>
        <authorList>
            <person name="Lee J.S."/>
            <person name="Lee K.C."/>
            <person name="Kim K.K."/>
            <person name="Lee B.W."/>
        </authorList>
    </citation>
    <scope>NUCLEOTIDE SEQUENCE [LARGE SCALE GENOMIC DNA]</scope>
    <source>
        <strain evidence="1 2">CB4</strain>
    </source>
</reference>
<name>A0A0U5B4W9_9BACL</name>
<accession>A0A0U5B4W9</accession>
<keyword evidence="2" id="KW-1185">Reference proteome</keyword>
<protein>
    <submittedName>
        <fullName evidence="1">Uncharacterized protein</fullName>
    </submittedName>
</protein>